<organism evidence="10 11">
    <name type="scientific">Pyrocoelia pectoralis</name>
    <dbReference type="NCBI Taxonomy" id="417401"/>
    <lineage>
        <taxon>Eukaryota</taxon>
        <taxon>Metazoa</taxon>
        <taxon>Ecdysozoa</taxon>
        <taxon>Arthropoda</taxon>
        <taxon>Hexapoda</taxon>
        <taxon>Insecta</taxon>
        <taxon>Pterygota</taxon>
        <taxon>Neoptera</taxon>
        <taxon>Endopterygota</taxon>
        <taxon>Coleoptera</taxon>
        <taxon>Polyphaga</taxon>
        <taxon>Elateriformia</taxon>
        <taxon>Elateroidea</taxon>
        <taxon>Lampyridae</taxon>
        <taxon>Lampyrinae</taxon>
        <taxon>Pyrocoelia</taxon>
    </lineage>
</organism>
<keyword evidence="7" id="KW-0067">ATP-binding</keyword>
<dbReference type="GO" id="GO:0030154">
    <property type="term" value="P:cell differentiation"/>
    <property type="evidence" value="ECO:0007669"/>
    <property type="project" value="UniProtKB-KW"/>
</dbReference>
<dbReference type="GO" id="GO:0050321">
    <property type="term" value="F:tau-protein kinase activity"/>
    <property type="evidence" value="ECO:0007669"/>
    <property type="project" value="TreeGrafter"/>
</dbReference>
<comment type="caution">
    <text evidence="10">The sequence shown here is derived from an EMBL/GenBank/DDBJ whole genome shotgun (WGS) entry which is preliminary data.</text>
</comment>
<dbReference type="SUPFAM" id="SSF56112">
    <property type="entry name" value="Protein kinase-like (PK-like)"/>
    <property type="match status" value="1"/>
</dbReference>
<dbReference type="Gene3D" id="1.10.510.10">
    <property type="entry name" value="Transferase(Phosphotransferase) domain 1"/>
    <property type="match status" value="1"/>
</dbReference>
<evidence type="ECO:0008006" key="12">
    <source>
        <dbReference type="Google" id="ProtNLM"/>
    </source>
</evidence>
<protein>
    <recommendedName>
        <fullName evidence="12">Protein kinase domain-containing protein</fullName>
    </recommendedName>
</protein>
<keyword evidence="3" id="KW-0597">Phosphoprotein</keyword>
<keyword evidence="8" id="KW-0460">Magnesium</keyword>
<reference evidence="10 11" key="1">
    <citation type="journal article" date="2024" name="Insects">
        <title>An Improved Chromosome-Level Genome Assembly of the Firefly Pyrocoelia pectoralis.</title>
        <authorList>
            <person name="Fu X."/>
            <person name="Meyer-Rochow V.B."/>
            <person name="Ballantyne L."/>
            <person name="Zhu X."/>
        </authorList>
    </citation>
    <scope>NUCLEOTIDE SEQUENCE [LARGE SCALE GENOMIC DNA]</scope>
    <source>
        <strain evidence="10">XCY_ONT2</strain>
    </source>
</reference>
<dbReference type="PANTHER" id="PTHR24346:SF102">
    <property type="entry name" value="TESTIS-SPECIFIC SERINE_THREONINE-PROTEIN KINASE 1"/>
    <property type="match status" value="1"/>
</dbReference>
<dbReference type="GO" id="GO:0005737">
    <property type="term" value="C:cytoplasm"/>
    <property type="evidence" value="ECO:0007669"/>
    <property type="project" value="TreeGrafter"/>
</dbReference>
<evidence type="ECO:0000313" key="11">
    <source>
        <dbReference type="Proteomes" id="UP001329430"/>
    </source>
</evidence>
<accession>A0AAN7VF18</accession>
<evidence type="ECO:0000256" key="9">
    <source>
        <dbReference type="SAM" id="Phobius"/>
    </source>
</evidence>
<dbReference type="AlphaFoldDB" id="A0AAN7VF18"/>
<dbReference type="GO" id="GO:0046872">
    <property type="term" value="F:metal ion binding"/>
    <property type="evidence" value="ECO:0007669"/>
    <property type="project" value="UniProtKB-KW"/>
</dbReference>
<evidence type="ECO:0000256" key="8">
    <source>
        <dbReference type="ARBA" id="ARBA00022842"/>
    </source>
</evidence>
<evidence type="ECO:0000256" key="2">
    <source>
        <dbReference type="ARBA" id="ARBA00022473"/>
    </source>
</evidence>
<keyword evidence="2" id="KW-0217">Developmental protein</keyword>
<dbReference type="GO" id="GO:0005524">
    <property type="term" value="F:ATP binding"/>
    <property type="evidence" value="ECO:0007669"/>
    <property type="project" value="UniProtKB-KW"/>
</dbReference>
<sequence>MRLACKIFDKEKAATDFLEKFFPRELEILGLKCENIINFKKVQYEPCGFRIWLILCCLTSTYPQYAAAEVVSGTPYNPKLSDVWSLGIILFIILKSILFDDSNFRKLLKDQMTRNWVFRSRIRDTISPTAKSIVPTTYFRT</sequence>
<evidence type="ECO:0000256" key="3">
    <source>
        <dbReference type="ARBA" id="ARBA00022553"/>
    </source>
</evidence>
<dbReference type="Proteomes" id="UP001329430">
    <property type="component" value="Chromosome 4"/>
</dbReference>
<feature type="transmembrane region" description="Helical" evidence="9">
    <location>
        <begin position="47"/>
        <end position="63"/>
    </location>
</feature>
<evidence type="ECO:0000256" key="7">
    <source>
        <dbReference type="ARBA" id="ARBA00022840"/>
    </source>
</evidence>
<keyword evidence="11" id="KW-1185">Reference proteome</keyword>
<evidence type="ECO:0000256" key="1">
    <source>
        <dbReference type="ARBA" id="ARBA00001946"/>
    </source>
</evidence>
<evidence type="ECO:0000256" key="4">
    <source>
        <dbReference type="ARBA" id="ARBA00022723"/>
    </source>
</evidence>
<evidence type="ECO:0000256" key="5">
    <source>
        <dbReference type="ARBA" id="ARBA00022741"/>
    </source>
</evidence>
<comment type="cofactor">
    <cofactor evidence="1">
        <name>Mg(2+)</name>
        <dbReference type="ChEBI" id="CHEBI:18420"/>
    </cofactor>
</comment>
<keyword evidence="9" id="KW-0472">Membrane</keyword>
<dbReference type="PANTHER" id="PTHR24346">
    <property type="entry name" value="MAP/MICROTUBULE AFFINITY-REGULATING KINASE"/>
    <property type="match status" value="1"/>
</dbReference>
<dbReference type="EMBL" id="JAVRBK010000004">
    <property type="protein sequence ID" value="KAK5644994.1"/>
    <property type="molecule type" value="Genomic_DNA"/>
</dbReference>
<feature type="transmembrane region" description="Helical" evidence="9">
    <location>
        <begin position="83"/>
        <end position="99"/>
    </location>
</feature>
<keyword evidence="9" id="KW-0812">Transmembrane</keyword>
<keyword evidence="5" id="KW-0547">Nucleotide-binding</keyword>
<name>A0AAN7VF18_9COLE</name>
<evidence type="ECO:0000256" key="6">
    <source>
        <dbReference type="ARBA" id="ARBA00022782"/>
    </source>
</evidence>
<dbReference type="GO" id="GO:0000226">
    <property type="term" value="P:microtubule cytoskeleton organization"/>
    <property type="evidence" value="ECO:0007669"/>
    <property type="project" value="TreeGrafter"/>
</dbReference>
<dbReference type="GO" id="GO:0035556">
    <property type="term" value="P:intracellular signal transduction"/>
    <property type="evidence" value="ECO:0007669"/>
    <property type="project" value="TreeGrafter"/>
</dbReference>
<keyword evidence="6" id="KW-0221">Differentiation</keyword>
<evidence type="ECO:0000313" key="10">
    <source>
        <dbReference type="EMBL" id="KAK5644994.1"/>
    </source>
</evidence>
<gene>
    <name evidence="10" type="ORF">RI129_006294</name>
</gene>
<dbReference type="InterPro" id="IPR011009">
    <property type="entry name" value="Kinase-like_dom_sf"/>
</dbReference>
<keyword evidence="4" id="KW-0479">Metal-binding</keyword>
<proteinExistence type="predicted"/>
<keyword evidence="9" id="KW-1133">Transmembrane helix</keyword>